<dbReference type="CDD" id="cd06193">
    <property type="entry name" value="siderophore_interacting"/>
    <property type="match status" value="1"/>
</dbReference>
<dbReference type="PROSITE" id="PS51384">
    <property type="entry name" value="FAD_FR"/>
    <property type="match status" value="1"/>
</dbReference>
<evidence type="ECO:0000313" key="2">
    <source>
        <dbReference type="EMBL" id="RNE48808.1"/>
    </source>
</evidence>
<organism evidence="2 3">
    <name type="scientific">Corynebacterium alimapuense</name>
    <dbReference type="NCBI Taxonomy" id="1576874"/>
    <lineage>
        <taxon>Bacteria</taxon>
        <taxon>Bacillati</taxon>
        <taxon>Actinomycetota</taxon>
        <taxon>Actinomycetes</taxon>
        <taxon>Mycobacteriales</taxon>
        <taxon>Corynebacteriaceae</taxon>
        <taxon>Corynebacterium</taxon>
    </lineage>
</organism>
<evidence type="ECO:0000259" key="1">
    <source>
        <dbReference type="PROSITE" id="PS51384"/>
    </source>
</evidence>
<comment type="caution">
    <text evidence="2">The sequence shown here is derived from an EMBL/GenBank/DDBJ whole genome shotgun (WGS) entry which is preliminary data.</text>
</comment>
<keyword evidence="3" id="KW-1185">Reference proteome</keyword>
<dbReference type="Proteomes" id="UP000266975">
    <property type="component" value="Unassembled WGS sequence"/>
</dbReference>
<proteinExistence type="predicted"/>
<feature type="domain" description="FAD-binding FR-type" evidence="1">
    <location>
        <begin position="3"/>
        <end position="145"/>
    </location>
</feature>
<dbReference type="RefSeq" id="WP_123047945.1">
    <property type="nucleotide sequence ID" value="NZ_PTJO01000004.1"/>
</dbReference>
<dbReference type="InterPro" id="IPR039374">
    <property type="entry name" value="SIP_fam"/>
</dbReference>
<protein>
    <submittedName>
        <fullName evidence="2">Siderophore-interacting protein</fullName>
    </submittedName>
</protein>
<dbReference type="AlphaFoldDB" id="A0A3M8K8L8"/>
<name>A0A3M8K8L8_9CORY</name>
<gene>
    <name evidence="2" type="ORF">C5L39_05760</name>
</gene>
<dbReference type="GO" id="GO:0016491">
    <property type="term" value="F:oxidoreductase activity"/>
    <property type="evidence" value="ECO:0007669"/>
    <property type="project" value="InterPro"/>
</dbReference>
<dbReference type="Pfam" id="PF08021">
    <property type="entry name" value="FAD_binding_9"/>
    <property type="match status" value="1"/>
</dbReference>
<dbReference type="InterPro" id="IPR017938">
    <property type="entry name" value="Riboflavin_synthase-like_b-brl"/>
</dbReference>
<dbReference type="Gene3D" id="3.40.50.80">
    <property type="entry name" value="Nucleotide-binding domain of ferredoxin-NADP reductase (FNR) module"/>
    <property type="match status" value="1"/>
</dbReference>
<dbReference type="InterPro" id="IPR013113">
    <property type="entry name" value="SIP_FAD-bd"/>
</dbReference>
<dbReference type="EMBL" id="PTJO01000004">
    <property type="protein sequence ID" value="RNE48808.1"/>
    <property type="molecule type" value="Genomic_DNA"/>
</dbReference>
<evidence type="ECO:0000313" key="3">
    <source>
        <dbReference type="Proteomes" id="UP000266975"/>
    </source>
</evidence>
<sequence length="305" mass="33267">MGYQPFRVTVKDHHRVSPHFIRVTFAGEQLADFGPAGNAYDLRIKLLFPNASGELPDIPAGANWYEAWCSLPESERGPLRTFSVRELTRSAQETTLTVDFVNHLGDEDLGPAATWALHASAGDELIIIGPDLNDDSGSGIEFAPTSSRQVRLFGDETAAPAIARILEDLPDDAYGEATIEVPISADILNIAAPEGVLVRWVPRNGSEHGSRLKQALSDLLGPANEATPAPVATEQSPLVWETPRFSANGEPIIAKQEHQHRPYYWIAGESGMVICLRRQLIRGHGIDRSNVSFMGYWKHGVAMGG</sequence>
<dbReference type="InterPro" id="IPR039261">
    <property type="entry name" value="FNR_nucleotide-bd"/>
</dbReference>
<dbReference type="OrthoDB" id="3291337at2"/>
<dbReference type="Pfam" id="PF04954">
    <property type="entry name" value="SIP"/>
    <property type="match status" value="1"/>
</dbReference>
<reference evidence="2 3" key="1">
    <citation type="submission" date="2018-02" db="EMBL/GenBank/DDBJ databases">
        <title>Corynebacterium alimpuense sp. nov., a marine obligate actinomycete isolated from sediments of Valparaiso bay, Chile.</title>
        <authorList>
            <person name="Claverias F."/>
            <person name="Gonzales-Siles L."/>
            <person name="Salva-Serra F."/>
            <person name="Inganaes E."/>
            <person name="Molin K."/>
            <person name="Cumsille A."/>
            <person name="Undabarrena A."/>
            <person name="Couve E."/>
            <person name="Moore E.R.B."/>
            <person name="Gomila M."/>
            <person name="Camara B."/>
        </authorList>
    </citation>
    <scope>NUCLEOTIDE SEQUENCE [LARGE SCALE GENOMIC DNA]</scope>
    <source>
        <strain evidence="2 3">CCUG 69366</strain>
    </source>
</reference>
<dbReference type="SUPFAM" id="SSF63380">
    <property type="entry name" value="Riboflavin synthase domain-like"/>
    <property type="match status" value="1"/>
</dbReference>
<accession>A0A3M8K8L8</accession>
<dbReference type="PANTHER" id="PTHR30157">
    <property type="entry name" value="FERRIC REDUCTASE, NADPH-DEPENDENT"/>
    <property type="match status" value="1"/>
</dbReference>
<dbReference type="Gene3D" id="2.40.30.10">
    <property type="entry name" value="Translation factors"/>
    <property type="match status" value="1"/>
</dbReference>
<dbReference type="PANTHER" id="PTHR30157:SF0">
    <property type="entry name" value="NADPH-DEPENDENT FERRIC-CHELATE REDUCTASE"/>
    <property type="match status" value="1"/>
</dbReference>
<dbReference type="InterPro" id="IPR017927">
    <property type="entry name" value="FAD-bd_FR_type"/>
</dbReference>
<dbReference type="InterPro" id="IPR007037">
    <property type="entry name" value="SIP_rossman_dom"/>
</dbReference>